<dbReference type="GO" id="GO:0003682">
    <property type="term" value="F:chromatin binding"/>
    <property type="evidence" value="ECO:0007669"/>
    <property type="project" value="TreeGrafter"/>
</dbReference>
<dbReference type="Pfam" id="PF23011">
    <property type="entry name" value="PHD-1st_NSD"/>
    <property type="match status" value="1"/>
</dbReference>
<dbReference type="PROSITE" id="PS01359">
    <property type="entry name" value="ZF_PHD_1"/>
    <property type="match status" value="1"/>
</dbReference>
<sequence>MKRELAALEIGSPVLESTGGKTRYSKQRTGVDSDRVSEGLVYKRTRRSVQVAEVDVTSNRPNGVVDDLKDHGVRNSSVSQDLFDVADNALAEVAKREIGEVETACDDGVQNVGEASSVEMVEEGVNEGQAKELPPEESEGAGFSMEDNGVASNLSAEDNGLMNNVLIEDGGLSNSSFKEQHLMPEVGKVEVASGTLSVCPSNVVNEEMKNLSVEGHPKRFTRSALKSKVDNLTSATDSMVPDGSDVYEAMIEHNAEVDGARASSHAERTENNGEFKNSSLEQHSRRYTCSALKPKVEGTGSCLIEEASDYVAPVKKNAESVINDVNAEAVMENDVEESMSATPKRKLEMKMSKQIALANIPTTVKELFETALLEGCPVYYNGGKGAGLCGRIRGLGILCSCGLCQGRKVIPPSLFEIHACNSYKRAAQYICLENGRSFIQILKECKSTRLSTLEATVQNAIGPLPERKLVVCQNCKERFSTMDAETSEAVCSSCIMSNLSPIGPVFSYRKTCRSSKSLHPLRSVQAASSCGVLAGRSLENLIEKSSEASLMSKLQSSPRSPEVLGMPRLRSSPRFGKSSDANTTRKTAKKSLKPCLTPDLRSSPRHGKSSETMTAKKFGKITQESPMVLTTGDSPSVRKSSETRTYRKRGNSVALSPKLPGSTRVGKSLITNDHGKTRKRLRKEVMAPKASKSPSVQSSSEKRISGRITKKDLRQHRLVFEDDVLPDGTELGYYARGQKLLDGYKKGSGIFCNCCSTVVSASQFEAHAGCASRKKPYCYIYTSNGVSLHELSVNLIKGRTHSAKFNDDLCSICADGGNLLLCDGCPRSFHMQCASLPSIPCGKWYCKYCQNMFEREKFVAHNANAVAAGRVSGVDPMEQITKRSIRIVDNLASEVSSCILCRGYDFCKSGFGPRTIILCDQCEKEYHVGCLKDHNMADLTELPEGKWFCSVDCGRIDSALQNILDRGAEKLPESLMYIIRKKQMQADSVCAADFGMSWRLLSGKIASPETRPLLSQAVAIFHESFAPIIDTVSGHDLIPAMVYGRNVAGQEYAGMYCAVLTINSVVVSAGIFRVFGPEVAELPLVATSTGNHGKGYFQALFACIENVLAFLKVKSFVLPAAEEAESIWTDRFGFTKMSLDQLREFKRNYWSMVRFQGTSMLHKMIPEGRIV</sequence>
<protein>
    <recommendedName>
        <fullName evidence="8">PHD-type domain-containing protein</fullName>
    </recommendedName>
</protein>
<dbReference type="GO" id="GO:0008270">
    <property type="term" value="F:zinc ion binding"/>
    <property type="evidence" value="ECO:0007669"/>
    <property type="project" value="UniProtKB-KW"/>
</dbReference>
<dbReference type="AlphaFoldDB" id="A0A7C9EA64"/>
<keyword evidence="4" id="KW-0862">Zinc</keyword>
<dbReference type="InterPro" id="IPR032308">
    <property type="entry name" value="TDBD"/>
</dbReference>
<dbReference type="InterPro" id="IPR019787">
    <property type="entry name" value="Znf_PHD-finger"/>
</dbReference>
<dbReference type="InterPro" id="IPR013083">
    <property type="entry name" value="Znf_RING/FYVE/PHD"/>
</dbReference>
<keyword evidence="5" id="KW-0539">Nucleus</keyword>
<dbReference type="GO" id="GO:0042393">
    <property type="term" value="F:histone binding"/>
    <property type="evidence" value="ECO:0007669"/>
    <property type="project" value="TreeGrafter"/>
</dbReference>
<dbReference type="EMBL" id="GISG01213458">
    <property type="protein sequence ID" value="MBA4661747.1"/>
    <property type="molecule type" value="Transcribed_RNA"/>
</dbReference>
<name>A0A7C9EA64_OPUST</name>
<dbReference type="InterPro" id="IPR019786">
    <property type="entry name" value="Zinc_finger_PHD-type_CS"/>
</dbReference>
<evidence type="ECO:0000256" key="5">
    <source>
        <dbReference type="ARBA" id="ARBA00023242"/>
    </source>
</evidence>
<accession>A0A7C9EA64</accession>
<evidence type="ECO:0000256" key="1">
    <source>
        <dbReference type="ARBA" id="ARBA00004123"/>
    </source>
</evidence>
<dbReference type="PROSITE" id="PS50016">
    <property type="entry name" value="ZF_PHD_2"/>
    <property type="match status" value="1"/>
</dbReference>
<dbReference type="SUPFAM" id="SSF55729">
    <property type="entry name" value="Acyl-CoA N-acyltransferases (Nat)"/>
    <property type="match status" value="1"/>
</dbReference>
<dbReference type="InterPro" id="IPR001965">
    <property type="entry name" value="Znf_PHD"/>
</dbReference>
<dbReference type="PANTHER" id="PTHR47025">
    <property type="entry name" value="AUTOIMMUNE REGULATOR"/>
    <property type="match status" value="1"/>
</dbReference>
<keyword evidence="3 6" id="KW-0863">Zinc-finger</keyword>
<proteinExistence type="predicted"/>
<dbReference type="SMART" id="SM00249">
    <property type="entry name" value="PHD"/>
    <property type="match status" value="2"/>
</dbReference>
<evidence type="ECO:0000256" key="4">
    <source>
        <dbReference type="ARBA" id="ARBA00022833"/>
    </source>
</evidence>
<dbReference type="GO" id="GO:0000977">
    <property type="term" value="F:RNA polymerase II transcription regulatory region sequence-specific DNA binding"/>
    <property type="evidence" value="ECO:0007669"/>
    <property type="project" value="TreeGrafter"/>
</dbReference>
<organism evidence="9">
    <name type="scientific">Opuntia streptacantha</name>
    <name type="common">Prickly pear cactus</name>
    <name type="synonym">Opuntia cardona</name>
    <dbReference type="NCBI Taxonomy" id="393608"/>
    <lineage>
        <taxon>Eukaryota</taxon>
        <taxon>Viridiplantae</taxon>
        <taxon>Streptophyta</taxon>
        <taxon>Embryophyta</taxon>
        <taxon>Tracheophyta</taxon>
        <taxon>Spermatophyta</taxon>
        <taxon>Magnoliopsida</taxon>
        <taxon>eudicotyledons</taxon>
        <taxon>Gunneridae</taxon>
        <taxon>Pentapetalae</taxon>
        <taxon>Caryophyllales</taxon>
        <taxon>Cactineae</taxon>
        <taxon>Cactaceae</taxon>
        <taxon>Opuntioideae</taxon>
        <taxon>Opuntia</taxon>
    </lineage>
</organism>
<dbReference type="InterPro" id="IPR011011">
    <property type="entry name" value="Znf_FYVE_PHD"/>
</dbReference>
<dbReference type="InterPro" id="IPR059153">
    <property type="entry name" value="NSD_PHD-1st"/>
</dbReference>
<dbReference type="GO" id="GO:0045944">
    <property type="term" value="P:positive regulation of transcription by RNA polymerase II"/>
    <property type="evidence" value="ECO:0007669"/>
    <property type="project" value="TreeGrafter"/>
</dbReference>
<reference evidence="9" key="1">
    <citation type="journal article" date="2013" name="J. Plant Res.">
        <title>Effect of fungi and light on seed germination of three Opuntia species from semiarid lands of central Mexico.</title>
        <authorList>
            <person name="Delgado-Sanchez P."/>
            <person name="Jimenez-Bremont J.F."/>
            <person name="Guerrero-Gonzalez Mde L."/>
            <person name="Flores J."/>
        </authorList>
    </citation>
    <scope>NUCLEOTIDE SEQUENCE</scope>
    <source>
        <tissue evidence="9">Cladode</tissue>
    </source>
</reference>
<comment type="subcellular location">
    <subcellularLocation>
        <location evidence="1">Nucleus</location>
    </subcellularLocation>
</comment>
<evidence type="ECO:0000256" key="3">
    <source>
        <dbReference type="ARBA" id="ARBA00022771"/>
    </source>
</evidence>
<evidence type="ECO:0000313" key="9">
    <source>
        <dbReference type="EMBL" id="MBA4661747.1"/>
    </source>
</evidence>
<feature type="compositionally biased region" description="Polar residues" evidence="7">
    <location>
        <begin position="548"/>
        <end position="559"/>
    </location>
</feature>
<reference evidence="9" key="2">
    <citation type="submission" date="2020-07" db="EMBL/GenBank/DDBJ databases">
        <authorList>
            <person name="Vera ALvarez R."/>
            <person name="Arias-Moreno D.M."/>
            <person name="Jimenez-Jacinto V."/>
            <person name="Jimenez-Bremont J.F."/>
            <person name="Swaminathan K."/>
            <person name="Moose S.P."/>
            <person name="Guerrero-Gonzalez M.L."/>
            <person name="Marino-Ramirez L."/>
            <person name="Landsman D."/>
            <person name="Rodriguez-Kessler M."/>
            <person name="Delgado-Sanchez P."/>
        </authorList>
    </citation>
    <scope>NUCLEOTIDE SEQUENCE</scope>
    <source>
        <tissue evidence="9">Cladode</tissue>
    </source>
</reference>
<dbReference type="Pfam" id="PF16135">
    <property type="entry name" value="TDBD"/>
    <property type="match status" value="2"/>
</dbReference>
<evidence type="ECO:0000256" key="2">
    <source>
        <dbReference type="ARBA" id="ARBA00022723"/>
    </source>
</evidence>
<feature type="region of interest" description="Disordered" evidence="7">
    <location>
        <begin position="1"/>
        <end position="32"/>
    </location>
</feature>
<dbReference type="InterPro" id="IPR056511">
    <property type="entry name" value="IDM1_C"/>
</dbReference>
<feature type="domain" description="PHD-type" evidence="8">
    <location>
        <begin position="807"/>
        <end position="852"/>
    </location>
</feature>
<dbReference type="SUPFAM" id="SSF57903">
    <property type="entry name" value="FYVE/PHD zinc finger"/>
    <property type="match status" value="2"/>
</dbReference>
<evidence type="ECO:0000256" key="7">
    <source>
        <dbReference type="SAM" id="MobiDB-lite"/>
    </source>
</evidence>
<dbReference type="FunFam" id="3.30.40.10:FF:000494">
    <property type="entry name" value="Acyl-CoA N-acyltransferase with RING/FYVE/PHD-type zinc finger domain"/>
    <property type="match status" value="1"/>
</dbReference>
<feature type="region of interest" description="Disordered" evidence="7">
    <location>
        <begin position="548"/>
        <end position="708"/>
    </location>
</feature>
<feature type="compositionally biased region" description="Basic and acidic residues" evidence="7">
    <location>
        <begin position="258"/>
        <end position="273"/>
    </location>
</feature>
<dbReference type="Pfam" id="PF23209">
    <property type="entry name" value="IDM1_C"/>
    <property type="match status" value="1"/>
</dbReference>
<evidence type="ECO:0000256" key="6">
    <source>
        <dbReference type="PROSITE-ProRule" id="PRU00146"/>
    </source>
</evidence>
<dbReference type="Gene3D" id="3.30.40.10">
    <property type="entry name" value="Zinc/RING finger domain, C3HC4 (zinc finger)"/>
    <property type="match status" value="2"/>
</dbReference>
<dbReference type="PANTHER" id="PTHR47025:SF27">
    <property type="entry name" value="PHD-TYPE DOMAIN-CONTAINING PROTEIN"/>
    <property type="match status" value="1"/>
</dbReference>
<dbReference type="InterPro" id="IPR016181">
    <property type="entry name" value="Acyl_CoA_acyltransferase"/>
</dbReference>
<evidence type="ECO:0000259" key="8">
    <source>
        <dbReference type="PROSITE" id="PS50016"/>
    </source>
</evidence>
<keyword evidence="2" id="KW-0479">Metal-binding</keyword>
<dbReference type="GO" id="GO:0005634">
    <property type="term" value="C:nucleus"/>
    <property type="evidence" value="ECO:0007669"/>
    <property type="project" value="UniProtKB-SubCell"/>
</dbReference>
<dbReference type="CDD" id="cd15539">
    <property type="entry name" value="PHD1_AIRE"/>
    <property type="match status" value="1"/>
</dbReference>
<feature type="compositionally biased region" description="Low complexity" evidence="7">
    <location>
        <begin position="687"/>
        <end position="699"/>
    </location>
</feature>
<feature type="region of interest" description="Disordered" evidence="7">
    <location>
        <begin position="258"/>
        <end position="280"/>
    </location>
</feature>